<feature type="domain" description="Transposase IS4-like" evidence="1">
    <location>
        <begin position="99"/>
        <end position="321"/>
    </location>
</feature>
<reference evidence="3 4" key="1">
    <citation type="submission" date="2020-02" db="EMBL/GenBank/DDBJ databases">
        <title>Draft genome sequence of Lactococcus sp. Hs30E4-3.</title>
        <authorList>
            <person name="Noda S."/>
            <person name="Yuki M."/>
            <person name="Ohkuma M."/>
        </authorList>
    </citation>
    <scope>NUCLEOTIDE SEQUENCE [LARGE SCALE GENOMIC DNA]</scope>
    <source>
        <strain evidence="3 4">Hs30E4-3</strain>
    </source>
</reference>
<dbReference type="Pfam" id="PF13808">
    <property type="entry name" value="DDE_Tnp_1_assoc"/>
    <property type="match status" value="1"/>
</dbReference>
<dbReference type="GO" id="GO:0004803">
    <property type="term" value="F:transposase activity"/>
    <property type="evidence" value="ECO:0007669"/>
    <property type="project" value="InterPro"/>
</dbReference>
<dbReference type="Proteomes" id="UP000480303">
    <property type="component" value="Unassembled WGS sequence"/>
</dbReference>
<evidence type="ECO:0000259" key="2">
    <source>
        <dbReference type="Pfam" id="PF13808"/>
    </source>
</evidence>
<dbReference type="AlphaFoldDB" id="A0A6A0BG56"/>
<evidence type="ECO:0000259" key="1">
    <source>
        <dbReference type="Pfam" id="PF01609"/>
    </source>
</evidence>
<keyword evidence="4" id="KW-1185">Reference proteome</keyword>
<dbReference type="GO" id="GO:0006313">
    <property type="term" value="P:DNA transposition"/>
    <property type="evidence" value="ECO:0007669"/>
    <property type="project" value="InterPro"/>
</dbReference>
<dbReference type="PANTHER" id="PTHR30298:SF0">
    <property type="entry name" value="PROTEIN YBFL-RELATED"/>
    <property type="match status" value="1"/>
</dbReference>
<name>A0A6A0BG56_9LACT</name>
<sequence length="366" mass="41782">MTIKEKFTVIEDLRDQSYVAYPLCDVLIIVMCGVLCGLDQLCDIVTYAENKAVFLKKTFNIEKIPSKATFSRILNMVDSEKIGEVIFEIMRENFEAIGDIIAVDGKAIRSTSQKGKPHSALQILSAYLTESGITLGQRSIHEKTNEIPVFQEMLEMLDVKGKTITADALHCQKKTCEKIIQKGGDYVFGLKENQGNLYDDVKLFIESENCQEDIETFSTLEKSHGRFEKRECYLVKDITWLVEGEKWAGITCVFAVKRTIETKHKTTQETCFYISSLETSPENLLTIVREHWKIESLHWMLDVVFSEDACQLKSDNAQKVLDVFRKLGILAHRTYLKKKNKKKSVKQNLLQCLLNERVLCAVIGNL</sequence>
<accession>A0A6A0BG56</accession>
<dbReference type="RefSeq" id="WP_172209968.1">
    <property type="nucleotide sequence ID" value="NZ_BLLI01000133.1"/>
</dbReference>
<gene>
    <name evidence="3" type="ORF">Hs30E_20730</name>
</gene>
<dbReference type="InterPro" id="IPR047647">
    <property type="entry name" value="ISAs1_transpos"/>
</dbReference>
<dbReference type="GO" id="GO:0003677">
    <property type="term" value="F:DNA binding"/>
    <property type="evidence" value="ECO:0007669"/>
    <property type="project" value="InterPro"/>
</dbReference>
<comment type="caution">
    <text evidence="3">The sequence shown here is derived from an EMBL/GenBank/DDBJ whole genome shotgun (WGS) entry which is preliminary data.</text>
</comment>
<protein>
    <submittedName>
        <fullName evidence="3">ISAs1 family transposase</fullName>
    </submittedName>
</protein>
<feature type="domain" description="H repeat-associated protein N-terminal" evidence="2">
    <location>
        <begin position="5"/>
        <end position="85"/>
    </location>
</feature>
<dbReference type="InterPro" id="IPR051698">
    <property type="entry name" value="Transposase_11-like"/>
</dbReference>
<dbReference type="NCBIfam" id="NF033564">
    <property type="entry name" value="transpos_ISAs1"/>
    <property type="match status" value="1"/>
</dbReference>
<evidence type="ECO:0000313" key="4">
    <source>
        <dbReference type="Proteomes" id="UP000480303"/>
    </source>
</evidence>
<dbReference type="EMBL" id="BLLI01000133">
    <property type="protein sequence ID" value="GFH43484.1"/>
    <property type="molecule type" value="Genomic_DNA"/>
</dbReference>
<proteinExistence type="predicted"/>
<dbReference type="InterPro" id="IPR032806">
    <property type="entry name" value="YbfD_N"/>
</dbReference>
<organism evidence="3 4">
    <name type="scientific">Pseudolactococcus hodotermopsidis</name>
    <dbReference type="NCBI Taxonomy" id="2709157"/>
    <lineage>
        <taxon>Bacteria</taxon>
        <taxon>Bacillati</taxon>
        <taxon>Bacillota</taxon>
        <taxon>Bacilli</taxon>
        <taxon>Lactobacillales</taxon>
        <taxon>Streptococcaceae</taxon>
        <taxon>Pseudolactococcus</taxon>
    </lineage>
</organism>
<evidence type="ECO:0000313" key="3">
    <source>
        <dbReference type="EMBL" id="GFH43484.1"/>
    </source>
</evidence>
<dbReference type="Pfam" id="PF01609">
    <property type="entry name" value="DDE_Tnp_1"/>
    <property type="match status" value="1"/>
</dbReference>
<dbReference type="PANTHER" id="PTHR30298">
    <property type="entry name" value="H REPEAT-ASSOCIATED PREDICTED TRANSPOSASE"/>
    <property type="match status" value="1"/>
</dbReference>
<dbReference type="InterPro" id="IPR002559">
    <property type="entry name" value="Transposase_11"/>
</dbReference>